<dbReference type="PANTHER" id="PTHR13748">
    <property type="entry name" value="COBW-RELATED"/>
    <property type="match status" value="1"/>
</dbReference>
<dbReference type="AlphaFoldDB" id="A0A558QT24"/>
<keyword evidence="3" id="KW-0143">Chaperone</keyword>
<dbReference type="GO" id="GO:0000166">
    <property type="term" value="F:nucleotide binding"/>
    <property type="evidence" value="ECO:0007669"/>
    <property type="project" value="UniProtKB-KW"/>
</dbReference>
<dbReference type="Gene3D" id="3.30.1220.10">
    <property type="entry name" value="CobW-like, C-terminal domain"/>
    <property type="match status" value="1"/>
</dbReference>
<comment type="catalytic activity">
    <reaction evidence="6">
        <text>GTP + H2O = GDP + phosphate + H(+)</text>
        <dbReference type="Rhea" id="RHEA:19669"/>
        <dbReference type="ChEBI" id="CHEBI:15377"/>
        <dbReference type="ChEBI" id="CHEBI:15378"/>
        <dbReference type="ChEBI" id="CHEBI:37565"/>
        <dbReference type="ChEBI" id="CHEBI:43474"/>
        <dbReference type="ChEBI" id="CHEBI:58189"/>
    </reaction>
    <physiologicalReaction direction="left-to-right" evidence="6">
        <dbReference type="Rhea" id="RHEA:19670"/>
    </physiologicalReaction>
</comment>
<keyword evidence="9" id="KW-1185">Reference proteome</keyword>
<organism evidence="8 9">
    <name type="scientific">Alterirhizorhabdus solaris</name>
    <dbReference type="NCBI Taxonomy" id="2529389"/>
    <lineage>
        <taxon>Bacteria</taxon>
        <taxon>Pseudomonadati</taxon>
        <taxon>Pseudomonadota</taxon>
        <taxon>Alphaproteobacteria</taxon>
        <taxon>Sphingomonadales</taxon>
        <taxon>Rhizorhabdaceae</taxon>
        <taxon>Alterirhizorhabdus</taxon>
    </lineage>
</organism>
<dbReference type="Proteomes" id="UP000318681">
    <property type="component" value="Unassembled WGS sequence"/>
</dbReference>
<feature type="domain" description="CobW C-terminal" evidence="7">
    <location>
        <begin position="250"/>
        <end position="342"/>
    </location>
</feature>
<dbReference type="InterPro" id="IPR027417">
    <property type="entry name" value="P-loop_NTPase"/>
</dbReference>
<dbReference type="InterPro" id="IPR011629">
    <property type="entry name" value="CobW-like_C"/>
</dbReference>
<name>A0A558QT24_9SPHN</name>
<evidence type="ECO:0000313" key="8">
    <source>
        <dbReference type="EMBL" id="TVV70279.1"/>
    </source>
</evidence>
<reference evidence="8 9" key="1">
    <citation type="submission" date="2019-07" db="EMBL/GenBank/DDBJ databases">
        <title>Sphingomonas solaris sp. nov., isolated from a solar panel from Boston, Massachusetts.</title>
        <authorList>
            <person name="Tanner K."/>
            <person name="Pascual J."/>
            <person name="Mancuso C."/>
            <person name="Pereto J."/>
            <person name="Khalil A."/>
            <person name="Vilanova C."/>
        </authorList>
    </citation>
    <scope>NUCLEOTIDE SEQUENCE [LARGE SCALE GENOMIC DNA]</scope>
    <source>
        <strain evidence="8 9">R4DWN</strain>
    </source>
</reference>
<dbReference type="Pfam" id="PF02492">
    <property type="entry name" value="cobW"/>
    <property type="match status" value="1"/>
</dbReference>
<dbReference type="GO" id="GO:0005737">
    <property type="term" value="C:cytoplasm"/>
    <property type="evidence" value="ECO:0007669"/>
    <property type="project" value="TreeGrafter"/>
</dbReference>
<dbReference type="InterPro" id="IPR051316">
    <property type="entry name" value="Zinc-reg_GTPase_activator"/>
</dbReference>
<dbReference type="SMART" id="SM00833">
    <property type="entry name" value="CobW_C"/>
    <property type="match status" value="1"/>
</dbReference>
<accession>A0A558QT24</accession>
<dbReference type="InterPro" id="IPR036627">
    <property type="entry name" value="CobW-likC_sf"/>
</dbReference>
<protein>
    <submittedName>
        <fullName evidence="8">Cobalamin biosynthesis protein CobW</fullName>
    </submittedName>
</protein>
<evidence type="ECO:0000256" key="2">
    <source>
        <dbReference type="ARBA" id="ARBA00022801"/>
    </source>
</evidence>
<evidence type="ECO:0000259" key="7">
    <source>
        <dbReference type="SMART" id="SM00833"/>
    </source>
</evidence>
<evidence type="ECO:0000256" key="5">
    <source>
        <dbReference type="ARBA" id="ARBA00045658"/>
    </source>
</evidence>
<dbReference type="NCBIfam" id="TIGR02475">
    <property type="entry name" value="CobW"/>
    <property type="match status" value="1"/>
</dbReference>
<dbReference type="InterPro" id="IPR012824">
    <property type="entry name" value="CobW"/>
</dbReference>
<comment type="caution">
    <text evidence="8">The sequence shown here is derived from an EMBL/GenBank/DDBJ whole genome shotgun (WGS) entry which is preliminary data.</text>
</comment>
<comment type="function">
    <text evidence="5">Zinc chaperone that directly transfers zinc cofactor to target proteins, thereby activating them. Zinc is transferred from the CXCC motif in the GTPase domain to the zinc binding site in target proteins in a process requiring GTP hydrolysis.</text>
</comment>
<dbReference type="EMBL" id="VNIM01000133">
    <property type="protein sequence ID" value="TVV70279.1"/>
    <property type="molecule type" value="Genomic_DNA"/>
</dbReference>
<dbReference type="Pfam" id="PF07683">
    <property type="entry name" value="CobW_C"/>
    <property type="match status" value="1"/>
</dbReference>
<evidence type="ECO:0000313" key="9">
    <source>
        <dbReference type="Proteomes" id="UP000318681"/>
    </source>
</evidence>
<keyword evidence="2" id="KW-0378">Hydrolase</keyword>
<dbReference type="GO" id="GO:0009236">
    <property type="term" value="P:cobalamin biosynthetic process"/>
    <property type="evidence" value="ECO:0007669"/>
    <property type="project" value="InterPro"/>
</dbReference>
<dbReference type="Gene3D" id="3.40.50.300">
    <property type="entry name" value="P-loop containing nucleotide triphosphate hydrolases"/>
    <property type="match status" value="1"/>
</dbReference>
<evidence type="ECO:0000256" key="3">
    <source>
        <dbReference type="ARBA" id="ARBA00023186"/>
    </source>
</evidence>
<comment type="similarity">
    <text evidence="4">Belongs to the SIMIBI class G3E GTPase family. ZNG1 subfamily.</text>
</comment>
<evidence type="ECO:0000256" key="4">
    <source>
        <dbReference type="ARBA" id="ARBA00034320"/>
    </source>
</evidence>
<evidence type="ECO:0000256" key="6">
    <source>
        <dbReference type="ARBA" id="ARBA00049117"/>
    </source>
</evidence>
<dbReference type="PANTHER" id="PTHR13748:SF62">
    <property type="entry name" value="COBW DOMAIN-CONTAINING PROTEIN"/>
    <property type="match status" value="1"/>
</dbReference>
<dbReference type="CDD" id="cd03112">
    <property type="entry name" value="CobW-like"/>
    <property type="match status" value="1"/>
</dbReference>
<dbReference type="InterPro" id="IPR003495">
    <property type="entry name" value="CobW/HypB/UreG_nucleotide-bd"/>
</dbReference>
<sequence length="351" mass="37115">MSRIPTTVITGFLGAGKTTMIRHLLKNANGRRLALIINEFGSVGVDRDLVRGCNDADCPEENIVELANGCICCTVADDFLPTITALLDRPNPPEHIIIESSGLALPKPLVKAFGWPEIRTRATVDGVIALIDADAVAAGRFASDEEALAAARAADPSLDHDSPLEELFEDQLACADMVVLNKADLVDADTLADIETRIAAATRAGVGIVRAAHGAVDIGALLGITAAAEDDLAARPSHHDAEEDHDHDDFASFVIEAGEIERPAALLATLARVIEAHDILRIKGPVAVRGRPARLMVQAVGPRIEHYFDRPWGGEARRSQLVVIGQTGLDEAAIRAALAAEFVASEPVAAA</sequence>
<proteinExistence type="inferred from homology"/>
<dbReference type="SUPFAM" id="SSF90002">
    <property type="entry name" value="Hypothetical protein YjiA, C-terminal domain"/>
    <property type="match status" value="1"/>
</dbReference>
<dbReference type="RefSeq" id="WP_145155474.1">
    <property type="nucleotide sequence ID" value="NZ_VNIM01000133.1"/>
</dbReference>
<dbReference type="OrthoDB" id="9808822at2"/>
<dbReference type="SUPFAM" id="SSF52540">
    <property type="entry name" value="P-loop containing nucleoside triphosphate hydrolases"/>
    <property type="match status" value="1"/>
</dbReference>
<gene>
    <name evidence="8" type="primary">cobW</name>
    <name evidence="8" type="ORF">FOY91_19495</name>
</gene>
<keyword evidence="1" id="KW-0547">Nucleotide-binding</keyword>
<dbReference type="GO" id="GO:0016787">
    <property type="term" value="F:hydrolase activity"/>
    <property type="evidence" value="ECO:0007669"/>
    <property type="project" value="UniProtKB-KW"/>
</dbReference>
<evidence type="ECO:0000256" key="1">
    <source>
        <dbReference type="ARBA" id="ARBA00022741"/>
    </source>
</evidence>